<comment type="caution">
    <text evidence="1">The sequence shown here is derived from an EMBL/GenBank/DDBJ whole genome shotgun (WGS) entry which is preliminary data.</text>
</comment>
<protein>
    <submittedName>
        <fullName evidence="1">Uncharacterized protein</fullName>
    </submittedName>
</protein>
<gene>
    <name evidence="1" type="ORF">ACD_4C00472G0001</name>
</gene>
<dbReference type="AlphaFoldDB" id="K2FSZ5"/>
<name>K2FSZ5_9BACT</name>
<proteinExistence type="predicted"/>
<reference evidence="1" key="1">
    <citation type="journal article" date="2012" name="Science">
        <title>Fermentation, hydrogen, and sulfur metabolism in multiple uncultivated bacterial phyla.</title>
        <authorList>
            <person name="Wrighton K.C."/>
            <person name="Thomas B.C."/>
            <person name="Sharon I."/>
            <person name="Miller C.S."/>
            <person name="Castelle C.J."/>
            <person name="VerBerkmoes N.C."/>
            <person name="Wilkins M.J."/>
            <person name="Hettich R.L."/>
            <person name="Lipton M.S."/>
            <person name="Williams K.H."/>
            <person name="Long P.E."/>
            <person name="Banfield J.F."/>
        </authorList>
    </citation>
    <scope>NUCLEOTIDE SEQUENCE [LARGE SCALE GENOMIC DNA]</scope>
</reference>
<accession>K2FSZ5</accession>
<sequence length="99" mass="12116">MELFCELLDYYKIQIDKEEKIMIEHDYDNIEYLTKILFPIQLSIIQKKYNNIREWTLIFITENIVEQIKEIIINNIQCDRSFIVFLKTKYHGKIEGILR</sequence>
<evidence type="ECO:0000313" key="1">
    <source>
        <dbReference type="EMBL" id="EKE26013.1"/>
    </source>
</evidence>
<dbReference type="EMBL" id="AMFJ01000988">
    <property type="protein sequence ID" value="EKE26013.1"/>
    <property type="molecule type" value="Genomic_DNA"/>
</dbReference>
<organism evidence="1">
    <name type="scientific">uncultured bacterium</name>
    <name type="common">gcode 4</name>
    <dbReference type="NCBI Taxonomy" id="1234023"/>
    <lineage>
        <taxon>Bacteria</taxon>
        <taxon>environmental samples</taxon>
    </lineage>
</organism>